<evidence type="ECO:0000313" key="9">
    <source>
        <dbReference type="EMBL" id="ANY66225.1"/>
    </source>
</evidence>
<evidence type="ECO:0000256" key="1">
    <source>
        <dbReference type="ARBA" id="ARBA00004651"/>
    </source>
</evidence>
<feature type="transmembrane region" description="Helical" evidence="7">
    <location>
        <begin position="299"/>
        <end position="320"/>
    </location>
</feature>
<dbReference type="EMBL" id="CP016808">
    <property type="protein sequence ID" value="ANY66225.1"/>
    <property type="molecule type" value="Genomic_DNA"/>
</dbReference>
<dbReference type="Pfam" id="PF07690">
    <property type="entry name" value="MFS_1"/>
    <property type="match status" value="1"/>
</dbReference>
<accession>A0A1B2DEW0</accession>
<dbReference type="PROSITE" id="PS50850">
    <property type="entry name" value="MFS"/>
    <property type="match status" value="1"/>
</dbReference>
<dbReference type="InterPro" id="IPR020846">
    <property type="entry name" value="MFS_dom"/>
</dbReference>
<feature type="transmembrane region" description="Helical" evidence="7">
    <location>
        <begin position="132"/>
        <end position="153"/>
    </location>
</feature>
<keyword evidence="2" id="KW-0813">Transport</keyword>
<keyword evidence="4 7" id="KW-0812">Transmembrane</keyword>
<evidence type="ECO:0000256" key="3">
    <source>
        <dbReference type="ARBA" id="ARBA00022475"/>
    </source>
</evidence>
<feature type="transmembrane region" description="Helical" evidence="7">
    <location>
        <begin position="226"/>
        <end position="242"/>
    </location>
</feature>
<dbReference type="RefSeq" id="WP_099517594.1">
    <property type="nucleotide sequence ID" value="NZ_CP016808.1"/>
</dbReference>
<dbReference type="PRINTS" id="PR01036">
    <property type="entry name" value="TCRTETB"/>
</dbReference>
<dbReference type="SUPFAM" id="SSF103473">
    <property type="entry name" value="MFS general substrate transporter"/>
    <property type="match status" value="1"/>
</dbReference>
<keyword evidence="3" id="KW-1003">Cell membrane</keyword>
<feature type="transmembrane region" description="Helical" evidence="7">
    <location>
        <begin position="466"/>
        <end position="488"/>
    </location>
</feature>
<feature type="transmembrane region" description="Helical" evidence="7">
    <location>
        <begin position="98"/>
        <end position="120"/>
    </location>
</feature>
<feature type="transmembrane region" description="Helical" evidence="7">
    <location>
        <begin position="47"/>
        <end position="67"/>
    </location>
</feature>
<evidence type="ECO:0000256" key="2">
    <source>
        <dbReference type="ARBA" id="ARBA00022448"/>
    </source>
</evidence>
<organism evidence="9">
    <name type="scientific">Paenibacillus sp. BIHB 4019</name>
    <dbReference type="NCBI Taxonomy" id="1870819"/>
    <lineage>
        <taxon>Bacteria</taxon>
        <taxon>Bacillati</taxon>
        <taxon>Bacillota</taxon>
        <taxon>Bacilli</taxon>
        <taxon>Bacillales</taxon>
        <taxon>Paenibacillaceae</taxon>
        <taxon>Paenibacillus</taxon>
    </lineage>
</organism>
<gene>
    <name evidence="9" type="ORF">BBD42_06920</name>
</gene>
<feature type="transmembrane region" description="Helical" evidence="7">
    <location>
        <begin position="263"/>
        <end position="284"/>
    </location>
</feature>
<sequence length="499" mass="53553">MQKYQRWIMLAIVSIALLLISLDMTILYTALPTLTSDLSASASEKLWIINAYPLVMSGLLLGIGALGDRLGHKRIFAAGLVVFGAASLIAALSPTPAILIIGRIFLAVGAAMMMPATLSIIRIHFEDERERYFAFGVWGSVFSGGAGLGPLLGGALLEHFYWGSVFLLNIPVVLLAFLFSLKFVPADKGHSSRSWDWMGSIQIMLGLIGVIFAVKEATRRGGYMEMAIISLLIGAISIFFFIKRQKTINDPLIDLGLFKNWRFTGGVVTAMLASFILVGSQLLFTQRYQLVLGYSPLKSSLFMIAIPIASFIAGIVMGMYTHRFNLLKAQLSAIIVAGLGLGGYLIFYNDSPIMQVLTMVILGCGLGVGGTTASNAIMNSVPIEKSGMAASSEEVSYELGSALGVAILGSFLSFFYTRNFVLTADIVAPPMVRDSLDEALLAAENLSAQAAATLIDTAKIAFNQSFVVVNLVALGILIVGGLVITFAIQADKRRPSPKH</sequence>
<dbReference type="Gene3D" id="1.20.1720.10">
    <property type="entry name" value="Multidrug resistance protein D"/>
    <property type="match status" value="1"/>
</dbReference>
<feature type="transmembrane region" description="Helical" evidence="7">
    <location>
        <begin position="7"/>
        <end position="27"/>
    </location>
</feature>
<proteinExistence type="predicted"/>
<feature type="transmembrane region" description="Helical" evidence="7">
    <location>
        <begin position="74"/>
        <end position="92"/>
    </location>
</feature>
<dbReference type="PANTHER" id="PTHR42718">
    <property type="entry name" value="MAJOR FACILITATOR SUPERFAMILY MULTIDRUG TRANSPORTER MFSC"/>
    <property type="match status" value="1"/>
</dbReference>
<dbReference type="GO" id="GO:0022857">
    <property type="term" value="F:transmembrane transporter activity"/>
    <property type="evidence" value="ECO:0007669"/>
    <property type="project" value="InterPro"/>
</dbReference>
<keyword evidence="5 7" id="KW-1133">Transmembrane helix</keyword>
<dbReference type="InterPro" id="IPR011701">
    <property type="entry name" value="MFS"/>
</dbReference>
<feature type="transmembrane region" description="Helical" evidence="7">
    <location>
        <begin position="327"/>
        <end position="347"/>
    </location>
</feature>
<comment type="subcellular location">
    <subcellularLocation>
        <location evidence="1">Cell membrane</location>
        <topology evidence="1">Multi-pass membrane protein</topology>
    </subcellularLocation>
</comment>
<evidence type="ECO:0000256" key="4">
    <source>
        <dbReference type="ARBA" id="ARBA00022692"/>
    </source>
</evidence>
<protein>
    <submittedName>
        <fullName evidence="9">MFS transporter</fullName>
    </submittedName>
</protein>
<feature type="transmembrane region" description="Helical" evidence="7">
    <location>
        <begin position="159"/>
        <end position="183"/>
    </location>
</feature>
<keyword evidence="6 7" id="KW-0472">Membrane</keyword>
<evidence type="ECO:0000256" key="7">
    <source>
        <dbReference type="SAM" id="Phobius"/>
    </source>
</evidence>
<reference evidence="9" key="1">
    <citation type="submission" date="2016-08" db="EMBL/GenBank/DDBJ databases">
        <title>Complete Genome Seqeunce of Paenibacillus sp. BIHB 4019 from tea rhizoplane.</title>
        <authorList>
            <person name="Thakur R."/>
            <person name="Swarnkar M.K."/>
            <person name="Gulati A."/>
        </authorList>
    </citation>
    <scope>NUCLEOTIDE SEQUENCE [LARGE SCALE GENOMIC DNA]</scope>
    <source>
        <strain evidence="9">BIHB4019</strain>
    </source>
</reference>
<dbReference type="GO" id="GO:0005886">
    <property type="term" value="C:plasma membrane"/>
    <property type="evidence" value="ECO:0007669"/>
    <property type="project" value="UniProtKB-SubCell"/>
</dbReference>
<dbReference type="Gene3D" id="1.20.1250.20">
    <property type="entry name" value="MFS general substrate transporter like domains"/>
    <property type="match status" value="1"/>
</dbReference>
<dbReference type="PANTHER" id="PTHR42718:SF47">
    <property type="entry name" value="METHYL VIOLOGEN RESISTANCE PROTEIN SMVA"/>
    <property type="match status" value="1"/>
</dbReference>
<feature type="transmembrane region" description="Helical" evidence="7">
    <location>
        <begin position="395"/>
        <end position="416"/>
    </location>
</feature>
<evidence type="ECO:0000256" key="6">
    <source>
        <dbReference type="ARBA" id="ARBA00023136"/>
    </source>
</evidence>
<feature type="transmembrane region" description="Helical" evidence="7">
    <location>
        <begin position="353"/>
        <end position="374"/>
    </location>
</feature>
<dbReference type="InterPro" id="IPR036259">
    <property type="entry name" value="MFS_trans_sf"/>
</dbReference>
<dbReference type="AlphaFoldDB" id="A0A1B2DEW0"/>
<evidence type="ECO:0000259" key="8">
    <source>
        <dbReference type="PROSITE" id="PS50850"/>
    </source>
</evidence>
<evidence type="ECO:0000256" key="5">
    <source>
        <dbReference type="ARBA" id="ARBA00022989"/>
    </source>
</evidence>
<feature type="transmembrane region" description="Helical" evidence="7">
    <location>
        <begin position="195"/>
        <end position="214"/>
    </location>
</feature>
<dbReference type="CDD" id="cd17321">
    <property type="entry name" value="MFS_MMR_MDR_like"/>
    <property type="match status" value="1"/>
</dbReference>
<feature type="domain" description="Major facilitator superfamily (MFS) profile" evidence="8">
    <location>
        <begin position="9"/>
        <end position="493"/>
    </location>
</feature>
<name>A0A1B2DEW0_9BACL</name>